<evidence type="ECO:0000259" key="4">
    <source>
        <dbReference type="SMART" id="SM00199"/>
    </source>
</evidence>
<dbReference type="Ensembl" id="ENSAMXT00005044912.1">
    <property type="protein sequence ID" value="ENSAMXP00005041254.1"/>
    <property type="gene ID" value="ENSAMXG00005019308.1"/>
</dbReference>
<sequence length="297" mass="32585">MLHTLLLYLLFAMKWMTVESVDYGPPRSCCRATSTKTVPVENIVKFSYQVGCHVEAIKFLTKMGNYICSDPESAWAKETIDQLTRKPPILPLPPTWTTPSTTTPTTPATTERTTSPKATTPAVPTAKLPTSTENQMPKGTPTITINQTTKSTHDLPIPTTRTTAITQSPSTTEEPAPSTTIPPQQQTTTPRTTKMTSSEAPVTTQPLQFESTASTVITTTTLTTSTVTTAGPQTTTSPPVQQTDSMTVTIPTTHPHPTRTLTKEQQNPIFHKEPWTDRRLKKKKRSGLRKAQRKLSG</sequence>
<dbReference type="EMBL" id="JAICCE010000008">
    <property type="protein sequence ID" value="KAG9273780.1"/>
    <property type="molecule type" value="Genomic_DNA"/>
</dbReference>
<dbReference type="AlphaFoldDB" id="A0A8B9KVE9"/>
<dbReference type="InterPro" id="IPR001811">
    <property type="entry name" value="Chemokine_IL8-like_dom"/>
</dbReference>
<feature type="chain" id="PRO_5044669518" evidence="3">
    <location>
        <begin position="21"/>
        <end position="297"/>
    </location>
</feature>
<dbReference type="PANTHER" id="PTHR12015">
    <property type="entry name" value="SMALL INDUCIBLE CYTOKINE A"/>
    <property type="match status" value="1"/>
</dbReference>
<evidence type="ECO:0000256" key="2">
    <source>
        <dbReference type="SAM" id="MobiDB-lite"/>
    </source>
</evidence>
<dbReference type="OMA" id="TMKKWQK"/>
<reference evidence="6" key="2">
    <citation type="submission" date="2025-05" db="UniProtKB">
        <authorList>
            <consortium name="Ensembl"/>
        </authorList>
    </citation>
    <scope>IDENTIFICATION</scope>
</reference>
<protein>
    <submittedName>
        <fullName evidence="5">Proteoglycan 4-like</fullName>
    </submittedName>
</protein>
<accession>A0A8B9KVE9</accession>
<reference evidence="5 8" key="1">
    <citation type="submission" date="2021-07" db="EMBL/GenBank/DDBJ databases">
        <authorList>
            <person name="Imarazene B."/>
            <person name="Zahm M."/>
            <person name="Klopp C."/>
            <person name="Cabau C."/>
            <person name="Beille S."/>
            <person name="Jouanno E."/>
            <person name="Castinel A."/>
            <person name="Lluch J."/>
            <person name="Gil L."/>
            <person name="Kuchtly C."/>
            <person name="Lopez Roques C."/>
            <person name="Donnadieu C."/>
            <person name="Parrinello H."/>
            <person name="Journot L."/>
            <person name="Du K."/>
            <person name="Schartl M."/>
            <person name="Retaux S."/>
            <person name="Guiguen Y."/>
        </authorList>
    </citation>
    <scope>NUCLEOTIDE SEQUENCE [LARGE SCALE GENOMIC DNA]</scope>
    <source>
        <strain evidence="5">Pach_M1</strain>
        <tissue evidence="5">Testis</tissue>
    </source>
</reference>
<dbReference type="Proteomes" id="UP000752171">
    <property type="component" value="Unassembled WGS sequence"/>
</dbReference>
<feature type="compositionally biased region" description="Basic residues" evidence="2">
    <location>
        <begin position="279"/>
        <end position="297"/>
    </location>
</feature>
<dbReference type="GO" id="GO:0005615">
    <property type="term" value="C:extracellular space"/>
    <property type="evidence" value="ECO:0007669"/>
    <property type="project" value="UniProtKB-KW"/>
</dbReference>
<dbReference type="GO" id="GO:0006955">
    <property type="term" value="P:immune response"/>
    <property type="evidence" value="ECO:0007669"/>
    <property type="project" value="InterPro"/>
</dbReference>
<evidence type="ECO:0000256" key="1">
    <source>
        <dbReference type="ARBA" id="ARBA00022514"/>
    </source>
</evidence>
<dbReference type="SUPFAM" id="SSF54117">
    <property type="entry name" value="Interleukin 8-like chemokines"/>
    <property type="match status" value="1"/>
</dbReference>
<dbReference type="InterPro" id="IPR036048">
    <property type="entry name" value="Interleukin_8-like_sf"/>
</dbReference>
<feature type="compositionally biased region" description="Low complexity" evidence="2">
    <location>
        <begin position="166"/>
        <end position="198"/>
    </location>
</feature>
<dbReference type="GO" id="GO:0008009">
    <property type="term" value="F:chemokine activity"/>
    <property type="evidence" value="ECO:0007669"/>
    <property type="project" value="InterPro"/>
</dbReference>
<dbReference type="Gene3D" id="2.40.50.40">
    <property type="match status" value="1"/>
</dbReference>
<proteinExistence type="predicted"/>
<name>A0A8B9KVE9_ASTMX</name>
<evidence type="ECO:0000313" key="8">
    <source>
        <dbReference type="Proteomes" id="UP000752171"/>
    </source>
</evidence>
<dbReference type="InterPro" id="IPR039809">
    <property type="entry name" value="Chemokine_b/g/d"/>
</dbReference>
<dbReference type="Pfam" id="PF00048">
    <property type="entry name" value="IL8"/>
    <property type="match status" value="1"/>
</dbReference>
<feature type="domain" description="Chemokine interleukin-8-like" evidence="4">
    <location>
        <begin position="26"/>
        <end position="83"/>
    </location>
</feature>
<keyword evidence="1" id="KW-0202">Cytokine</keyword>
<evidence type="ECO:0000313" key="7">
    <source>
        <dbReference type="Proteomes" id="UP000694621"/>
    </source>
</evidence>
<evidence type="ECO:0000313" key="5">
    <source>
        <dbReference type="EMBL" id="KAG9273780.1"/>
    </source>
</evidence>
<evidence type="ECO:0000313" key="6">
    <source>
        <dbReference type="Ensembl" id="ENSAMXP00005041254.1"/>
    </source>
</evidence>
<gene>
    <name evidence="5" type="ORF">AMEX_G10530</name>
</gene>
<feature type="compositionally biased region" description="Polar residues" evidence="2">
    <location>
        <begin position="128"/>
        <end position="150"/>
    </location>
</feature>
<dbReference type="SMART" id="SM00199">
    <property type="entry name" value="SCY"/>
    <property type="match status" value="1"/>
</dbReference>
<keyword evidence="3" id="KW-0732">Signal</keyword>
<feature type="region of interest" description="Disordered" evidence="2">
    <location>
        <begin position="254"/>
        <end position="297"/>
    </location>
</feature>
<organism evidence="6 7">
    <name type="scientific">Astyanax mexicanus</name>
    <name type="common">Blind cave fish</name>
    <name type="synonym">Astyanax fasciatus mexicanus</name>
    <dbReference type="NCBI Taxonomy" id="7994"/>
    <lineage>
        <taxon>Eukaryota</taxon>
        <taxon>Metazoa</taxon>
        <taxon>Chordata</taxon>
        <taxon>Craniata</taxon>
        <taxon>Vertebrata</taxon>
        <taxon>Euteleostomi</taxon>
        <taxon>Actinopterygii</taxon>
        <taxon>Neopterygii</taxon>
        <taxon>Teleostei</taxon>
        <taxon>Ostariophysi</taxon>
        <taxon>Characiformes</taxon>
        <taxon>Characoidei</taxon>
        <taxon>Acestrorhamphidae</taxon>
        <taxon>Acestrorhamphinae</taxon>
        <taxon>Astyanax</taxon>
    </lineage>
</organism>
<feature type="region of interest" description="Disordered" evidence="2">
    <location>
        <begin position="85"/>
        <end position="203"/>
    </location>
</feature>
<dbReference type="Proteomes" id="UP000694621">
    <property type="component" value="Unplaced"/>
</dbReference>
<feature type="signal peptide" evidence="3">
    <location>
        <begin position="1"/>
        <end position="20"/>
    </location>
</feature>
<feature type="compositionally biased region" description="Low complexity" evidence="2">
    <location>
        <begin position="97"/>
        <end position="116"/>
    </location>
</feature>
<evidence type="ECO:0000256" key="3">
    <source>
        <dbReference type="SAM" id="SignalP"/>
    </source>
</evidence>